<sequence>MQHLSFLSLVSYLPRKHDPKVYTHIPLYIPRQLISKSHVKYKPIHIFTISTSYVPNTQPPQLRPEGNSLFHPVLSPKYHYYKYYKQARISWELYNQLRLAGMAGKCEES</sequence>
<dbReference type="AlphaFoldDB" id="A0A251UHP9"/>
<name>A0A251UHP9_HELAN</name>
<keyword evidence="2" id="KW-1185">Reference proteome</keyword>
<dbReference type="EMBL" id="CM007895">
    <property type="protein sequence ID" value="OTG22907.1"/>
    <property type="molecule type" value="Genomic_DNA"/>
</dbReference>
<evidence type="ECO:0000313" key="2">
    <source>
        <dbReference type="Proteomes" id="UP000215914"/>
    </source>
</evidence>
<dbReference type="Proteomes" id="UP000215914">
    <property type="component" value="Chromosome 6"/>
</dbReference>
<protein>
    <submittedName>
        <fullName evidence="1">Uncharacterized protein</fullName>
    </submittedName>
</protein>
<accession>A0A251UHP9</accession>
<organism evidence="1 2">
    <name type="scientific">Helianthus annuus</name>
    <name type="common">Common sunflower</name>
    <dbReference type="NCBI Taxonomy" id="4232"/>
    <lineage>
        <taxon>Eukaryota</taxon>
        <taxon>Viridiplantae</taxon>
        <taxon>Streptophyta</taxon>
        <taxon>Embryophyta</taxon>
        <taxon>Tracheophyta</taxon>
        <taxon>Spermatophyta</taxon>
        <taxon>Magnoliopsida</taxon>
        <taxon>eudicotyledons</taxon>
        <taxon>Gunneridae</taxon>
        <taxon>Pentapetalae</taxon>
        <taxon>asterids</taxon>
        <taxon>campanulids</taxon>
        <taxon>Asterales</taxon>
        <taxon>Asteraceae</taxon>
        <taxon>Asteroideae</taxon>
        <taxon>Heliantheae alliance</taxon>
        <taxon>Heliantheae</taxon>
        <taxon>Helianthus</taxon>
    </lineage>
</organism>
<evidence type="ECO:0000313" key="1">
    <source>
        <dbReference type="EMBL" id="OTG22907.1"/>
    </source>
</evidence>
<gene>
    <name evidence="1" type="ORF">HannXRQ_Chr06g0176541</name>
</gene>
<reference evidence="2" key="1">
    <citation type="journal article" date="2017" name="Nature">
        <title>The sunflower genome provides insights into oil metabolism, flowering and Asterid evolution.</title>
        <authorList>
            <person name="Badouin H."/>
            <person name="Gouzy J."/>
            <person name="Grassa C.J."/>
            <person name="Murat F."/>
            <person name="Staton S.E."/>
            <person name="Cottret L."/>
            <person name="Lelandais-Briere C."/>
            <person name="Owens G.L."/>
            <person name="Carrere S."/>
            <person name="Mayjonade B."/>
            <person name="Legrand L."/>
            <person name="Gill N."/>
            <person name="Kane N.C."/>
            <person name="Bowers J.E."/>
            <person name="Hubner S."/>
            <person name="Bellec A."/>
            <person name="Berard A."/>
            <person name="Berges H."/>
            <person name="Blanchet N."/>
            <person name="Boniface M.C."/>
            <person name="Brunel D."/>
            <person name="Catrice O."/>
            <person name="Chaidir N."/>
            <person name="Claudel C."/>
            <person name="Donnadieu C."/>
            <person name="Faraut T."/>
            <person name="Fievet G."/>
            <person name="Helmstetter N."/>
            <person name="King M."/>
            <person name="Knapp S.J."/>
            <person name="Lai Z."/>
            <person name="Le Paslier M.C."/>
            <person name="Lippi Y."/>
            <person name="Lorenzon L."/>
            <person name="Mandel J.R."/>
            <person name="Marage G."/>
            <person name="Marchand G."/>
            <person name="Marquand E."/>
            <person name="Bret-Mestries E."/>
            <person name="Morien E."/>
            <person name="Nambeesan S."/>
            <person name="Nguyen T."/>
            <person name="Pegot-Espagnet P."/>
            <person name="Pouilly N."/>
            <person name="Raftis F."/>
            <person name="Sallet E."/>
            <person name="Schiex T."/>
            <person name="Thomas J."/>
            <person name="Vandecasteele C."/>
            <person name="Vares D."/>
            <person name="Vear F."/>
            <person name="Vautrin S."/>
            <person name="Crespi M."/>
            <person name="Mangin B."/>
            <person name="Burke J.M."/>
            <person name="Salse J."/>
            <person name="Munos S."/>
            <person name="Vincourt P."/>
            <person name="Rieseberg L.H."/>
            <person name="Langlade N.B."/>
        </authorList>
    </citation>
    <scope>NUCLEOTIDE SEQUENCE [LARGE SCALE GENOMIC DNA]</scope>
    <source>
        <strain evidence="2">cv. SF193</strain>
    </source>
</reference>
<proteinExistence type="predicted"/>
<dbReference type="InParanoid" id="A0A251UHP9"/>